<dbReference type="Proteomes" id="UP000266861">
    <property type="component" value="Unassembled WGS sequence"/>
</dbReference>
<keyword evidence="2" id="KW-1185">Reference proteome</keyword>
<comment type="caution">
    <text evidence="1">The sequence shown here is derived from an EMBL/GenBank/DDBJ whole genome shotgun (WGS) entry which is preliminary data.</text>
</comment>
<dbReference type="AlphaFoldDB" id="A0A397I3V7"/>
<proteinExistence type="predicted"/>
<name>A0A397I3V7_9GLOM</name>
<gene>
    <name evidence="1" type="ORF">Glove_292g83</name>
</gene>
<organism evidence="1 2">
    <name type="scientific">Diversispora epigaea</name>
    <dbReference type="NCBI Taxonomy" id="1348612"/>
    <lineage>
        <taxon>Eukaryota</taxon>
        <taxon>Fungi</taxon>
        <taxon>Fungi incertae sedis</taxon>
        <taxon>Mucoromycota</taxon>
        <taxon>Glomeromycotina</taxon>
        <taxon>Glomeromycetes</taxon>
        <taxon>Diversisporales</taxon>
        <taxon>Diversisporaceae</taxon>
        <taxon>Diversispora</taxon>
    </lineage>
</organism>
<evidence type="ECO:0000313" key="1">
    <source>
        <dbReference type="EMBL" id="RHZ68918.1"/>
    </source>
</evidence>
<dbReference type="EMBL" id="PQFF01000266">
    <property type="protein sequence ID" value="RHZ68918.1"/>
    <property type="molecule type" value="Genomic_DNA"/>
</dbReference>
<sequence length="64" mass="7308">MELTLVTQASVKFSIWPGKKEIAPNSYDLNCTFLHIANSTNFGINNDNFTWSFSHGTMHNLHCY</sequence>
<accession>A0A397I3V7</accession>
<reference evidence="1 2" key="1">
    <citation type="submission" date="2018-08" db="EMBL/GenBank/DDBJ databases">
        <title>Genome and evolution of the arbuscular mycorrhizal fungus Diversispora epigaea (formerly Glomus versiforme) and its bacterial endosymbionts.</title>
        <authorList>
            <person name="Sun X."/>
            <person name="Fei Z."/>
            <person name="Harrison M."/>
        </authorList>
    </citation>
    <scope>NUCLEOTIDE SEQUENCE [LARGE SCALE GENOMIC DNA]</scope>
    <source>
        <strain evidence="1 2">IT104</strain>
    </source>
</reference>
<protein>
    <submittedName>
        <fullName evidence="1">Uncharacterized protein</fullName>
    </submittedName>
</protein>
<evidence type="ECO:0000313" key="2">
    <source>
        <dbReference type="Proteomes" id="UP000266861"/>
    </source>
</evidence>